<name>A0A814QJP6_9BILA</name>
<evidence type="ECO:0000313" key="1">
    <source>
        <dbReference type="EMBL" id="CAF1121250.1"/>
    </source>
</evidence>
<sequence>MSNNSRHRFTRLEDFPNELLFDLFEQYISISDLKYGWVGLNQRINFILKSIQLSASTSSSTDQTLHFFKDQIYSIAVSYSCTSSFTDFPNLRSLSFQHASNKHLSDIQSNFILSNIVHLRMELSPNMLAKTSTQFLETLFSNKFSSLRKLCILNEFDFSNSIKFNSWAGSISLRSINIIISNNLHIYSALLIACPNLVRLHLTVSFIDRNSLTTFHHTNLKHLQLRLNTSDWSFDMFEQFLICVPNLQRLVLQRFIWNIEKFNLNLENIRFIRILNQCLTYLHRFDCDILFHSRVNTIDINNLRQLHSCFTRIQIERKNEVDRLYTNN</sequence>
<reference evidence="1" key="1">
    <citation type="submission" date="2021-02" db="EMBL/GenBank/DDBJ databases">
        <authorList>
            <person name="Nowell W R."/>
        </authorList>
    </citation>
    <scope>NUCLEOTIDE SEQUENCE</scope>
</reference>
<organism evidence="1 2">
    <name type="scientific">Rotaria sordida</name>
    <dbReference type="NCBI Taxonomy" id="392033"/>
    <lineage>
        <taxon>Eukaryota</taxon>
        <taxon>Metazoa</taxon>
        <taxon>Spiralia</taxon>
        <taxon>Gnathifera</taxon>
        <taxon>Rotifera</taxon>
        <taxon>Eurotatoria</taxon>
        <taxon>Bdelloidea</taxon>
        <taxon>Philodinida</taxon>
        <taxon>Philodinidae</taxon>
        <taxon>Rotaria</taxon>
    </lineage>
</organism>
<dbReference type="AlphaFoldDB" id="A0A814QJP6"/>
<protein>
    <recommendedName>
        <fullName evidence="3">F-box domain-containing protein</fullName>
    </recommendedName>
</protein>
<comment type="caution">
    <text evidence="1">The sequence shown here is derived from an EMBL/GenBank/DDBJ whole genome shotgun (WGS) entry which is preliminary data.</text>
</comment>
<dbReference type="EMBL" id="CAJNOT010000977">
    <property type="protein sequence ID" value="CAF1121250.1"/>
    <property type="molecule type" value="Genomic_DNA"/>
</dbReference>
<accession>A0A814QJP6</accession>
<evidence type="ECO:0000313" key="2">
    <source>
        <dbReference type="Proteomes" id="UP000663864"/>
    </source>
</evidence>
<dbReference type="Proteomes" id="UP000663864">
    <property type="component" value="Unassembled WGS sequence"/>
</dbReference>
<gene>
    <name evidence="1" type="ORF">ZHD862_LOCUS18644</name>
</gene>
<evidence type="ECO:0008006" key="3">
    <source>
        <dbReference type="Google" id="ProtNLM"/>
    </source>
</evidence>
<dbReference type="SUPFAM" id="SSF52047">
    <property type="entry name" value="RNI-like"/>
    <property type="match status" value="1"/>
</dbReference>
<proteinExistence type="predicted"/>